<feature type="domain" description="Helicase ATP-binding" evidence="7">
    <location>
        <begin position="261"/>
        <end position="466"/>
    </location>
</feature>
<dbReference type="Pfam" id="PF00270">
    <property type="entry name" value="DEAD"/>
    <property type="match status" value="1"/>
</dbReference>
<dbReference type="Ensembl" id="ENSLACT00000012667.1">
    <property type="protein sequence ID" value="ENSLACP00000012573.1"/>
    <property type="gene ID" value="ENSLACG00000011076.1"/>
</dbReference>
<dbReference type="OMA" id="HEVKAFD"/>
<feature type="compositionally biased region" description="Basic and acidic residues" evidence="6">
    <location>
        <begin position="68"/>
        <end position="79"/>
    </location>
</feature>
<dbReference type="PROSITE" id="PS51194">
    <property type="entry name" value="HELICASE_CTER"/>
    <property type="match status" value="1"/>
</dbReference>
<dbReference type="eggNOG" id="KOG0350">
    <property type="taxonomic scope" value="Eukaryota"/>
</dbReference>
<dbReference type="GeneTree" id="ENSGT00550000075141"/>
<dbReference type="InterPro" id="IPR011545">
    <property type="entry name" value="DEAD/DEAH_box_helicase_dom"/>
</dbReference>
<feature type="compositionally biased region" description="Low complexity" evidence="6">
    <location>
        <begin position="27"/>
        <end position="36"/>
    </location>
</feature>
<sequence>MALFLINRICRYLGDEEGASDAADGSRSQALLARLQEQARARQQEKQRASTSEKPKVNEAGTVSAENSQDREADLEPKMRKEKRKRQSSGLESPAAGKRIKKRKMATDGDSERGKKDLVELIIPSDDGNGTAEAEVDQREEEEEEDGKAEDKEEEGNGEDPVEGSKLNEEKPLSQSTLTILGGFEKKVKQKVLRVLPHWLAQPKLVHKDIKQNLVLIHQVPGIHPRLLKKLEGNGIRSFFPVQAEVIPAILESARHGLLVGRGGYRPSDLCVSAPTGSGKTLAFVIPIVQVLMQRVVCQVRALVVLPTKELAQQVCKVFNIYTDGSGLKVVMVAGQKPFGVEQEMLVQNTICGYRSLADIVVATPGRLVDHISKTPGFSLQQLRYLVREQERERIFISESRPPLRDPGLPSYRAHYNPQGEGSFFFLSSFSACRLQTPLQKLLFSATLTQSAEKLRQLGLYLPRLFMSTSTERQCSGRAESKYTLPEGLTEYYVPCVLGKKPLILLHFILRMKFTRVLCFTNTRETSHRLFLLVRAFGGVEVAEFSSRLRSSERQKTLKEFEQGKLQILITTDATARGIDIKGVKCVINYDAPQFIRTYIHRVGRTARAGKAGLAFSMLLRVQEKNFLQMLKDAGSSELRKQFVKEEYLRPLIPRYEETLKEVQRLVKDEREQKRF</sequence>
<dbReference type="EC" id="3.6.4.13" evidence="5"/>
<organism evidence="9 10">
    <name type="scientific">Latimeria chalumnae</name>
    <name type="common">Coelacanth</name>
    <dbReference type="NCBI Taxonomy" id="7897"/>
    <lineage>
        <taxon>Eukaryota</taxon>
        <taxon>Metazoa</taxon>
        <taxon>Chordata</taxon>
        <taxon>Craniata</taxon>
        <taxon>Vertebrata</taxon>
        <taxon>Euteleostomi</taxon>
        <taxon>Coelacanthiformes</taxon>
        <taxon>Coelacanthidae</taxon>
        <taxon>Latimeria</taxon>
    </lineage>
</organism>
<dbReference type="Pfam" id="PF00271">
    <property type="entry name" value="Helicase_C"/>
    <property type="match status" value="1"/>
</dbReference>
<dbReference type="GO" id="GO:0003723">
    <property type="term" value="F:RNA binding"/>
    <property type="evidence" value="ECO:0007669"/>
    <property type="project" value="UniProtKB-UniRule"/>
</dbReference>
<dbReference type="InterPro" id="IPR027417">
    <property type="entry name" value="P-loop_NTPase"/>
</dbReference>
<dbReference type="Proteomes" id="UP000008672">
    <property type="component" value="Unassembled WGS sequence"/>
</dbReference>
<dbReference type="EMBL" id="AFYH01006214">
    <property type="status" value="NOT_ANNOTATED_CDS"/>
    <property type="molecule type" value="Genomic_DNA"/>
</dbReference>
<dbReference type="AlphaFoldDB" id="H3ASF2"/>
<dbReference type="GO" id="GO:0016787">
    <property type="term" value="F:hydrolase activity"/>
    <property type="evidence" value="ECO:0007669"/>
    <property type="project" value="UniProtKB-KW"/>
</dbReference>
<keyword evidence="3 5" id="KW-0067">ATP-binding</keyword>
<name>H3ASF2_LATCH</name>
<comment type="catalytic activity">
    <reaction evidence="5">
        <text>ATP + H2O = ADP + phosphate + H(+)</text>
        <dbReference type="Rhea" id="RHEA:13065"/>
        <dbReference type="ChEBI" id="CHEBI:15377"/>
        <dbReference type="ChEBI" id="CHEBI:15378"/>
        <dbReference type="ChEBI" id="CHEBI:30616"/>
        <dbReference type="ChEBI" id="CHEBI:43474"/>
        <dbReference type="ChEBI" id="CHEBI:456216"/>
        <dbReference type="EC" id="3.6.4.13"/>
    </reaction>
</comment>
<dbReference type="HOGENOM" id="CLU_003041_15_3_1"/>
<comment type="function">
    <text evidence="5">RNA helicase.</text>
</comment>
<feature type="compositionally biased region" description="Basic and acidic residues" evidence="6">
    <location>
        <begin position="37"/>
        <end position="57"/>
    </location>
</feature>
<dbReference type="EMBL" id="AFYH01006212">
    <property type="status" value="NOT_ANNOTATED_CDS"/>
    <property type="molecule type" value="Genomic_DNA"/>
</dbReference>
<feature type="region of interest" description="Disordered" evidence="6">
    <location>
        <begin position="16"/>
        <end position="174"/>
    </location>
</feature>
<evidence type="ECO:0000256" key="3">
    <source>
        <dbReference type="ARBA" id="ARBA00022840"/>
    </source>
</evidence>
<protein>
    <recommendedName>
        <fullName evidence="5">ATP-dependent RNA helicase</fullName>
        <ecNumber evidence="5">3.6.4.13</ecNumber>
    </recommendedName>
</protein>
<dbReference type="PROSITE" id="PS51192">
    <property type="entry name" value="HELICASE_ATP_BIND_1"/>
    <property type="match status" value="1"/>
</dbReference>
<evidence type="ECO:0000256" key="4">
    <source>
        <dbReference type="ARBA" id="ARBA00022884"/>
    </source>
</evidence>
<dbReference type="EMBL" id="AFYH01006213">
    <property type="status" value="NOT_ANNOTATED_CDS"/>
    <property type="molecule type" value="Genomic_DNA"/>
</dbReference>
<feature type="domain" description="Helicase C-terminal" evidence="8">
    <location>
        <begin position="504"/>
        <end position="664"/>
    </location>
</feature>
<keyword evidence="10" id="KW-1185">Reference proteome</keyword>
<dbReference type="SMART" id="SM00487">
    <property type="entry name" value="DEXDc"/>
    <property type="match status" value="1"/>
</dbReference>
<keyword evidence="2 5" id="KW-0378">Hydrolase</keyword>
<evidence type="ECO:0000256" key="2">
    <source>
        <dbReference type="ARBA" id="ARBA00022801"/>
    </source>
</evidence>
<feature type="compositionally biased region" description="Basic and acidic residues" evidence="6">
    <location>
        <begin position="105"/>
        <end position="119"/>
    </location>
</feature>
<dbReference type="GO" id="GO:0005524">
    <property type="term" value="F:ATP binding"/>
    <property type="evidence" value="ECO:0007669"/>
    <property type="project" value="UniProtKB-UniRule"/>
</dbReference>
<reference evidence="9" key="2">
    <citation type="submission" date="2025-08" db="UniProtKB">
        <authorList>
            <consortium name="Ensembl"/>
        </authorList>
    </citation>
    <scope>IDENTIFICATION</scope>
</reference>
<dbReference type="SUPFAM" id="SSF52540">
    <property type="entry name" value="P-loop containing nucleoside triphosphate hydrolases"/>
    <property type="match status" value="2"/>
</dbReference>
<evidence type="ECO:0000256" key="5">
    <source>
        <dbReference type="RuleBase" id="RU365068"/>
    </source>
</evidence>
<gene>
    <name evidence="9" type="primary">DDX51</name>
</gene>
<reference evidence="10" key="1">
    <citation type="submission" date="2011-08" db="EMBL/GenBank/DDBJ databases">
        <title>The draft genome of Latimeria chalumnae.</title>
        <authorList>
            <person name="Di Palma F."/>
            <person name="Alfoldi J."/>
            <person name="Johnson J."/>
            <person name="Berlin A."/>
            <person name="Gnerre S."/>
            <person name="Jaffe D."/>
            <person name="MacCallum I."/>
            <person name="Young S."/>
            <person name="Walker B.J."/>
            <person name="Lander E."/>
            <person name="Lindblad-Toh K."/>
        </authorList>
    </citation>
    <scope>NUCLEOTIDE SEQUENCE [LARGE SCALE GENOMIC DNA]</scope>
    <source>
        <strain evidence="10">Wild caught</strain>
    </source>
</reference>
<evidence type="ECO:0000259" key="7">
    <source>
        <dbReference type="PROSITE" id="PS51192"/>
    </source>
</evidence>
<dbReference type="GO" id="GO:0003724">
    <property type="term" value="F:RNA helicase activity"/>
    <property type="evidence" value="ECO:0007669"/>
    <property type="project" value="UniProtKB-EC"/>
</dbReference>
<dbReference type="STRING" id="7897.ENSLACP00000012573"/>
<comment type="similarity">
    <text evidence="5">Belongs to the DEAD box helicase family.</text>
</comment>
<dbReference type="InterPro" id="IPR001650">
    <property type="entry name" value="Helicase_C-like"/>
</dbReference>
<proteinExistence type="inferred from homology"/>
<dbReference type="InterPro" id="IPR014001">
    <property type="entry name" value="Helicase_ATP-bd"/>
</dbReference>
<evidence type="ECO:0000259" key="8">
    <source>
        <dbReference type="PROSITE" id="PS51194"/>
    </source>
</evidence>
<evidence type="ECO:0000256" key="6">
    <source>
        <dbReference type="SAM" id="MobiDB-lite"/>
    </source>
</evidence>
<feature type="compositionally biased region" description="Acidic residues" evidence="6">
    <location>
        <begin position="134"/>
        <end position="162"/>
    </location>
</feature>
<dbReference type="Bgee" id="ENSLACG00000011076">
    <property type="expression patterns" value="Expressed in chordate pharynx and 2 other cell types or tissues"/>
</dbReference>
<keyword evidence="1 5" id="KW-0547">Nucleotide-binding</keyword>
<dbReference type="CDD" id="cd18787">
    <property type="entry name" value="SF2_C_DEAD"/>
    <property type="match status" value="1"/>
</dbReference>
<reference evidence="9" key="3">
    <citation type="submission" date="2025-09" db="UniProtKB">
        <authorList>
            <consortium name="Ensembl"/>
        </authorList>
    </citation>
    <scope>IDENTIFICATION</scope>
</reference>
<evidence type="ECO:0000313" key="9">
    <source>
        <dbReference type="Ensembl" id="ENSLACP00000012573.1"/>
    </source>
</evidence>
<evidence type="ECO:0000313" key="10">
    <source>
        <dbReference type="Proteomes" id="UP000008672"/>
    </source>
</evidence>
<dbReference type="Gene3D" id="3.40.50.300">
    <property type="entry name" value="P-loop containing nucleotide triphosphate hydrolases"/>
    <property type="match status" value="2"/>
</dbReference>
<dbReference type="PANTHER" id="PTHR24031">
    <property type="entry name" value="RNA HELICASE"/>
    <property type="match status" value="1"/>
</dbReference>
<comment type="domain">
    <text evidence="5">The Q motif is unique to and characteristic of the DEAD box family of RNA helicases and controls ATP binding and hydrolysis.</text>
</comment>
<keyword evidence="4 5" id="KW-0694">RNA-binding</keyword>
<evidence type="ECO:0000256" key="1">
    <source>
        <dbReference type="ARBA" id="ARBA00022741"/>
    </source>
</evidence>
<dbReference type="SMART" id="SM00490">
    <property type="entry name" value="HELICc"/>
    <property type="match status" value="1"/>
</dbReference>
<dbReference type="CDD" id="cd17956">
    <property type="entry name" value="DEADc_DDX51"/>
    <property type="match status" value="1"/>
</dbReference>
<dbReference type="InParanoid" id="H3ASF2"/>
<dbReference type="FunCoup" id="H3ASF2">
    <property type="interactions" value="3351"/>
</dbReference>
<keyword evidence="5" id="KW-0347">Helicase</keyword>
<accession>H3ASF2</accession>